<proteinExistence type="predicted"/>
<dbReference type="OrthoDB" id="8116181at2"/>
<evidence type="ECO:0000256" key="1">
    <source>
        <dbReference type="SAM" id="SignalP"/>
    </source>
</evidence>
<name>A0A1C1YQN1_9HYPH</name>
<organism evidence="2 3">
    <name type="scientific">Hoeflea olei</name>
    <dbReference type="NCBI Taxonomy" id="1480615"/>
    <lineage>
        <taxon>Bacteria</taxon>
        <taxon>Pseudomonadati</taxon>
        <taxon>Pseudomonadota</taxon>
        <taxon>Alphaproteobacteria</taxon>
        <taxon>Hyphomicrobiales</taxon>
        <taxon>Rhizobiaceae</taxon>
        <taxon>Hoeflea</taxon>
    </lineage>
</organism>
<accession>A0A1C1YQN1</accession>
<dbReference type="RefSeq" id="WP_066183752.1">
    <property type="nucleotide sequence ID" value="NZ_LQZT01000049.1"/>
</dbReference>
<dbReference type="Proteomes" id="UP000094795">
    <property type="component" value="Unassembled WGS sequence"/>
</dbReference>
<feature type="chain" id="PRO_5008656332" description="Acid stress chaperone HdeA" evidence="1">
    <location>
        <begin position="21"/>
        <end position="100"/>
    </location>
</feature>
<protein>
    <recommendedName>
        <fullName evidence="4">Acid stress chaperone HdeA</fullName>
    </recommendedName>
</protein>
<dbReference type="EMBL" id="LQZT01000049">
    <property type="protein sequence ID" value="OCW55726.1"/>
    <property type="molecule type" value="Genomic_DNA"/>
</dbReference>
<comment type="caution">
    <text evidence="2">The sequence shown here is derived from an EMBL/GenBank/DDBJ whole genome shotgun (WGS) entry which is preliminary data.</text>
</comment>
<keyword evidence="1" id="KW-0732">Signal</keyword>
<feature type="signal peptide" evidence="1">
    <location>
        <begin position="1"/>
        <end position="20"/>
    </location>
</feature>
<reference evidence="2 3" key="1">
    <citation type="submission" date="2015-12" db="EMBL/GenBank/DDBJ databases">
        <authorList>
            <person name="Shamseldin A."/>
            <person name="Moawad H."/>
            <person name="Abd El-Rahim W.M."/>
            <person name="Sadowsky M.J."/>
        </authorList>
    </citation>
    <scope>NUCLEOTIDE SEQUENCE [LARGE SCALE GENOMIC DNA]</scope>
    <source>
        <strain evidence="2 3">JC234</strain>
    </source>
</reference>
<evidence type="ECO:0000313" key="3">
    <source>
        <dbReference type="Proteomes" id="UP000094795"/>
    </source>
</evidence>
<dbReference type="AlphaFoldDB" id="A0A1C1YQN1"/>
<evidence type="ECO:0000313" key="2">
    <source>
        <dbReference type="EMBL" id="OCW55726.1"/>
    </source>
</evidence>
<sequence>MKKILAATALTLCFTAGAFADTNASNARGELDAYANDPTVWDMMMDSEGKDVDDATFQANWDGATPEQQAALKDACTKAQEAKAKFSDSVASRCKTATGN</sequence>
<gene>
    <name evidence="2" type="ORF">AWJ14_14665</name>
</gene>
<keyword evidence="3" id="KW-1185">Reference proteome</keyword>
<evidence type="ECO:0008006" key="4">
    <source>
        <dbReference type="Google" id="ProtNLM"/>
    </source>
</evidence>